<dbReference type="AlphaFoldDB" id="A0A3S5IRU5"/>
<proteinExistence type="predicted"/>
<dbReference type="RefSeq" id="XP_029240660.1">
    <property type="nucleotide sequence ID" value="XM_029379446.1"/>
</dbReference>
<dbReference type="GeneID" id="40326376"/>
<accession>A0A3S5IRU5</accession>
<protein>
    <submittedName>
        <fullName evidence="1">Uncharacterized protein</fullName>
    </submittedName>
</protein>
<dbReference type="EMBL" id="MKGL01000057">
    <property type="protein sequence ID" value="RNF08898.1"/>
    <property type="molecule type" value="Genomic_DNA"/>
</dbReference>
<evidence type="ECO:0000313" key="2">
    <source>
        <dbReference type="Proteomes" id="UP000283634"/>
    </source>
</evidence>
<evidence type="ECO:0000313" key="1">
    <source>
        <dbReference type="EMBL" id="RNF08898.1"/>
    </source>
</evidence>
<name>A0A3S5IRU5_TRYRA</name>
<reference evidence="1 2" key="1">
    <citation type="journal article" date="2018" name="BMC Genomics">
        <title>Genomic comparison of Trypanosoma conorhini and Trypanosoma rangeli to Trypanosoma cruzi strains of high and low virulence.</title>
        <authorList>
            <person name="Bradwell K.R."/>
            <person name="Koparde V.N."/>
            <person name="Matveyev A.V."/>
            <person name="Serrano M.G."/>
            <person name="Alves J.M."/>
            <person name="Parikh H."/>
            <person name="Huang B."/>
            <person name="Lee V."/>
            <person name="Espinosa-Alvarez O."/>
            <person name="Ortiz P.A."/>
            <person name="Costa-Martins A.G."/>
            <person name="Teixeira M.M."/>
            <person name="Buck G.A."/>
        </authorList>
    </citation>
    <scope>NUCLEOTIDE SEQUENCE [LARGE SCALE GENOMIC DNA]</scope>
    <source>
        <strain evidence="1 2">AM80</strain>
    </source>
</reference>
<keyword evidence="2" id="KW-1185">Reference proteome</keyword>
<gene>
    <name evidence="1" type="ORF">TraAM80_02443</name>
</gene>
<dbReference type="OMA" id="VEERTWK"/>
<sequence length="348" mass="39803">MVVFVMGAPRGKNGAPANRPIISSLRDVLYHQCMHATNNSQKSLEVLNSSASTSDKFLSTSSQTIPMLRQSYADAIDEVFEAERLYEIRRQKELMLQAYLHELEELVNTPSLTRGQSGSALESDSVMCFFRWTSPWKHSYTPSSFHTGRALLYIHESSQLAPLVPCRGDLVYATLKHRSVAISGFSESCCLMALPLTLPPMDAERFATIALEEMMARHELLLREDRLRQRISGREVGAFLRVQLVIRTNARFHQTRLSSLEGIRRKELEYLRDGIFQRAKKQEEEHRKFMYRLPPERLMPLKIPTLTSSGHPYAPTAVDHEVARALAVEERTWKLTGRRKKSFFPPIV</sequence>
<dbReference type="Proteomes" id="UP000283634">
    <property type="component" value="Unassembled WGS sequence"/>
</dbReference>
<dbReference type="OrthoDB" id="246554at2759"/>
<comment type="caution">
    <text evidence="1">The sequence shown here is derived from an EMBL/GenBank/DDBJ whole genome shotgun (WGS) entry which is preliminary data.</text>
</comment>
<organism evidence="1 2">
    <name type="scientific">Trypanosoma rangeli</name>
    <dbReference type="NCBI Taxonomy" id="5698"/>
    <lineage>
        <taxon>Eukaryota</taxon>
        <taxon>Discoba</taxon>
        <taxon>Euglenozoa</taxon>
        <taxon>Kinetoplastea</taxon>
        <taxon>Metakinetoplastina</taxon>
        <taxon>Trypanosomatida</taxon>
        <taxon>Trypanosomatidae</taxon>
        <taxon>Trypanosoma</taxon>
        <taxon>Herpetosoma</taxon>
    </lineage>
</organism>